<dbReference type="GO" id="GO:0004553">
    <property type="term" value="F:hydrolase activity, hydrolyzing O-glycosyl compounds"/>
    <property type="evidence" value="ECO:0007669"/>
    <property type="project" value="InterPro"/>
</dbReference>
<comment type="caution">
    <text evidence="2">The sequence shown here is derived from an EMBL/GenBank/DDBJ whole genome shotgun (WGS) entry which is preliminary data.</text>
</comment>
<dbReference type="InterPro" id="IPR039514">
    <property type="entry name" value="6GAL-like"/>
</dbReference>
<gene>
    <name evidence="2" type="ORF">BD626DRAFT_541738</name>
</gene>
<dbReference type="AlphaFoldDB" id="A0A550BTM9"/>
<dbReference type="PANTHER" id="PTHR42767:SF1">
    <property type="entry name" value="ENDO-BETA-1,6-GALACTANASE-LIKE DOMAIN-CONTAINING PROTEIN"/>
    <property type="match status" value="1"/>
</dbReference>
<dbReference type="InterPro" id="IPR017853">
    <property type="entry name" value="GH"/>
</dbReference>
<feature type="domain" description="Endo-beta-1,6-galactanase-like" evidence="1">
    <location>
        <begin position="14"/>
        <end position="200"/>
    </location>
</feature>
<protein>
    <submittedName>
        <fullName evidence="2">Glycoside hydrolase superfamily</fullName>
    </submittedName>
</protein>
<dbReference type="PANTHER" id="PTHR42767">
    <property type="entry name" value="ENDO-BETA-1,6-GALACTANASE"/>
    <property type="match status" value="1"/>
</dbReference>
<dbReference type="Gene3D" id="3.20.20.80">
    <property type="entry name" value="Glycosidases"/>
    <property type="match status" value="1"/>
</dbReference>
<dbReference type="Pfam" id="PF14587">
    <property type="entry name" value="Glyco_hydr_30_2"/>
    <property type="match status" value="1"/>
</dbReference>
<keyword evidence="3" id="KW-1185">Reference proteome</keyword>
<proteinExistence type="predicted"/>
<evidence type="ECO:0000259" key="1">
    <source>
        <dbReference type="Pfam" id="PF14587"/>
    </source>
</evidence>
<dbReference type="SUPFAM" id="SSF51445">
    <property type="entry name" value="(Trans)glycosidases"/>
    <property type="match status" value="1"/>
</dbReference>
<dbReference type="Proteomes" id="UP000320762">
    <property type="component" value="Unassembled WGS sequence"/>
</dbReference>
<dbReference type="EMBL" id="VDMD01000089">
    <property type="protein sequence ID" value="TRM55884.1"/>
    <property type="molecule type" value="Genomic_DNA"/>
</dbReference>
<organism evidence="2 3">
    <name type="scientific">Schizophyllum amplum</name>
    <dbReference type="NCBI Taxonomy" id="97359"/>
    <lineage>
        <taxon>Eukaryota</taxon>
        <taxon>Fungi</taxon>
        <taxon>Dikarya</taxon>
        <taxon>Basidiomycota</taxon>
        <taxon>Agaricomycotina</taxon>
        <taxon>Agaricomycetes</taxon>
        <taxon>Agaricomycetidae</taxon>
        <taxon>Agaricales</taxon>
        <taxon>Schizophyllaceae</taxon>
        <taxon>Schizophyllum</taxon>
    </lineage>
</organism>
<name>A0A550BTM9_9AGAR</name>
<evidence type="ECO:0000313" key="3">
    <source>
        <dbReference type="Proteomes" id="UP000320762"/>
    </source>
</evidence>
<sequence>MQAALHVCAATVASETSMTMLGFGGSGACSAQSAVLSLAPGGRTTCINSLTTSARISNLLFSDYGMGLTSYRYNVGGGGVNVSNPVRAPETFYVSNGTYDWDADASGRYFALLPITMFVNSAPAAMTLEHASCGSSFANGTGDWYGGYVADVLEHFLVDEGLSKISYISPMNEPDNNFGPSPCGQEGLETRGDDHWSVQRLVDRGLEAKIGILADESSSLSRAKSEYADWLPEVIDMVAHLVHHTYDFPTDESYSSYAADVAERFPEKTTWMSEVCCSLGEANGNGRGWSGGYDPTIANALMWSGMVYQCILVAGEAHYDFWTLVSNGIGCDPLDDPTCTTTANADDCSLRAHDLQDGVIYYDDDYATNGNYELYLTKHFWAYKHFGNFVKPGSPLYPITNFESAMTNKGVFVLISKPLGSVRG</sequence>
<reference evidence="2 3" key="1">
    <citation type="journal article" date="2019" name="New Phytol.">
        <title>Comparative genomics reveals unique wood-decay strategies and fruiting body development in the Schizophyllaceae.</title>
        <authorList>
            <person name="Almasi E."/>
            <person name="Sahu N."/>
            <person name="Krizsan K."/>
            <person name="Balint B."/>
            <person name="Kovacs G.M."/>
            <person name="Kiss B."/>
            <person name="Cseklye J."/>
            <person name="Drula E."/>
            <person name="Henrissat B."/>
            <person name="Nagy I."/>
            <person name="Chovatia M."/>
            <person name="Adam C."/>
            <person name="LaButti K."/>
            <person name="Lipzen A."/>
            <person name="Riley R."/>
            <person name="Grigoriev I.V."/>
            <person name="Nagy L.G."/>
        </authorList>
    </citation>
    <scope>NUCLEOTIDE SEQUENCE [LARGE SCALE GENOMIC DNA]</scope>
    <source>
        <strain evidence="2 3">NL-1724</strain>
    </source>
</reference>
<accession>A0A550BTM9</accession>
<dbReference type="OrthoDB" id="2012278at2759"/>
<keyword evidence="2" id="KW-0378">Hydrolase</keyword>
<dbReference type="InterPro" id="IPR039743">
    <property type="entry name" value="6GAL/EXGAL"/>
</dbReference>
<evidence type="ECO:0000313" key="2">
    <source>
        <dbReference type="EMBL" id="TRM55884.1"/>
    </source>
</evidence>